<evidence type="ECO:0000313" key="1">
    <source>
        <dbReference type="EMBL" id="KAI5316480.1"/>
    </source>
</evidence>
<evidence type="ECO:0000313" key="2">
    <source>
        <dbReference type="Proteomes" id="UP001054821"/>
    </source>
</evidence>
<gene>
    <name evidence="1" type="ORF">L3X38_036187</name>
</gene>
<sequence>MARNMSANQKCSGSFKKMSILSFNNTILLRCLRTSRLMDNFMLLEVRAVTDGNPIIAPVEATKRQFTYCEILQITNNLKRILGEGGFGTVYHGCIDKTQVAVNMLSPSSVQGLQQFHSEALSTPALGKVDFKSRLSYSKDHPSMKMEC</sequence>
<dbReference type="AlphaFoldDB" id="A0AAD4YPD8"/>
<accession>A0AAD4YPD8</accession>
<dbReference type="InterPro" id="IPR011009">
    <property type="entry name" value="Kinase-like_dom_sf"/>
</dbReference>
<dbReference type="SUPFAM" id="SSF56112">
    <property type="entry name" value="Protein kinase-like (PK-like)"/>
    <property type="match status" value="1"/>
</dbReference>
<name>A0AAD4YPD8_PRUDU</name>
<reference evidence="1 2" key="1">
    <citation type="journal article" date="2022" name="G3 (Bethesda)">
        <title>Whole-genome sequence and methylome profiling of the almond [Prunus dulcis (Mill.) D.A. Webb] cultivar 'Nonpareil'.</title>
        <authorList>
            <person name="D'Amico-Willman K.M."/>
            <person name="Ouma W.Z."/>
            <person name="Meulia T."/>
            <person name="Sideli G.M."/>
            <person name="Gradziel T.M."/>
            <person name="Fresnedo-Ramirez J."/>
        </authorList>
    </citation>
    <scope>NUCLEOTIDE SEQUENCE [LARGE SCALE GENOMIC DNA]</scope>
    <source>
        <strain evidence="1">Clone GOH B32 T37-40</strain>
    </source>
</reference>
<organism evidence="1 2">
    <name type="scientific">Prunus dulcis</name>
    <name type="common">Almond</name>
    <name type="synonym">Amygdalus dulcis</name>
    <dbReference type="NCBI Taxonomy" id="3755"/>
    <lineage>
        <taxon>Eukaryota</taxon>
        <taxon>Viridiplantae</taxon>
        <taxon>Streptophyta</taxon>
        <taxon>Embryophyta</taxon>
        <taxon>Tracheophyta</taxon>
        <taxon>Spermatophyta</taxon>
        <taxon>Magnoliopsida</taxon>
        <taxon>eudicotyledons</taxon>
        <taxon>Gunneridae</taxon>
        <taxon>Pentapetalae</taxon>
        <taxon>rosids</taxon>
        <taxon>fabids</taxon>
        <taxon>Rosales</taxon>
        <taxon>Rosaceae</taxon>
        <taxon>Amygdaloideae</taxon>
        <taxon>Amygdaleae</taxon>
        <taxon>Prunus</taxon>
    </lineage>
</organism>
<dbReference type="PANTHER" id="PTHR45631:SF190">
    <property type="entry name" value="PROTEIN KINASE DOMAIN-CONTAINING PROTEIN"/>
    <property type="match status" value="1"/>
</dbReference>
<dbReference type="Gene3D" id="3.30.200.20">
    <property type="entry name" value="Phosphorylase Kinase, domain 1"/>
    <property type="match status" value="1"/>
</dbReference>
<dbReference type="EMBL" id="JAJFAZ020000007">
    <property type="protein sequence ID" value="KAI5316480.1"/>
    <property type="molecule type" value="Genomic_DNA"/>
</dbReference>
<dbReference type="PANTHER" id="PTHR45631">
    <property type="entry name" value="OS07G0107800 PROTEIN-RELATED"/>
    <property type="match status" value="1"/>
</dbReference>
<protein>
    <submittedName>
        <fullName evidence="1">Uncharacterized protein</fullName>
    </submittedName>
</protein>
<proteinExistence type="predicted"/>
<dbReference type="Proteomes" id="UP001054821">
    <property type="component" value="Chromosome 7"/>
</dbReference>
<keyword evidence="2" id="KW-1185">Reference proteome</keyword>
<comment type="caution">
    <text evidence="1">The sequence shown here is derived from an EMBL/GenBank/DDBJ whole genome shotgun (WGS) entry which is preliminary data.</text>
</comment>